<evidence type="ECO:0000256" key="8">
    <source>
        <dbReference type="ARBA" id="ARBA00023125"/>
    </source>
</evidence>
<dbReference type="GO" id="GO:0005829">
    <property type="term" value="C:cytosol"/>
    <property type="evidence" value="ECO:0007669"/>
    <property type="project" value="TreeGrafter"/>
</dbReference>
<dbReference type="CDD" id="cd00984">
    <property type="entry name" value="DnaB_C"/>
    <property type="match status" value="1"/>
</dbReference>
<comment type="similarity">
    <text evidence="1">Belongs to the helicase family. DnaB subfamily.</text>
</comment>
<dbReference type="PANTHER" id="PTHR30153:SF2">
    <property type="entry name" value="REPLICATIVE DNA HELICASE"/>
    <property type="match status" value="1"/>
</dbReference>
<dbReference type="Gene3D" id="1.10.860.10">
    <property type="entry name" value="DNAb Helicase, Chain A"/>
    <property type="match status" value="1"/>
</dbReference>
<name>A0A1T5AL71_9FIRM</name>
<keyword evidence="2" id="KW-0639">Primosome</keyword>
<dbReference type="GO" id="GO:0006269">
    <property type="term" value="P:DNA replication, synthesis of primer"/>
    <property type="evidence" value="ECO:0007669"/>
    <property type="project" value="UniProtKB-KW"/>
</dbReference>
<dbReference type="Proteomes" id="UP000243406">
    <property type="component" value="Unassembled WGS sequence"/>
</dbReference>
<keyword evidence="5" id="KW-0378">Hydrolase</keyword>
<dbReference type="InterPro" id="IPR036185">
    <property type="entry name" value="DNA_heli_DnaB-like_N_sf"/>
</dbReference>
<evidence type="ECO:0000256" key="10">
    <source>
        <dbReference type="ARBA" id="ARBA00044969"/>
    </source>
</evidence>
<dbReference type="EC" id="5.6.2.3" evidence="10"/>
<proteinExistence type="inferred from homology"/>
<evidence type="ECO:0000256" key="7">
    <source>
        <dbReference type="ARBA" id="ARBA00022840"/>
    </source>
</evidence>
<dbReference type="InterPro" id="IPR016136">
    <property type="entry name" value="DNA_helicase_N/primase_C"/>
</dbReference>
<keyword evidence="4" id="KW-0547">Nucleotide-binding</keyword>
<evidence type="ECO:0000256" key="5">
    <source>
        <dbReference type="ARBA" id="ARBA00022801"/>
    </source>
</evidence>
<evidence type="ECO:0000256" key="11">
    <source>
        <dbReference type="ARBA" id="ARBA00048954"/>
    </source>
</evidence>
<reference evidence="14" key="1">
    <citation type="submission" date="2017-02" db="EMBL/GenBank/DDBJ databases">
        <authorList>
            <person name="Varghese N."/>
            <person name="Submissions S."/>
        </authorList>
    </citation>
    <scope>NUCLEOTIDE SEQUENCE [LARGE SCALE GENOMIC DNA]</scope>
    <source>
        <strain evidence="14">ATCC 35199</strain>
    </source>
</reference>
<dbReference type="PROSITE" id="PS51199">
    <property type="entry name" value="SF4_HELICASE"/>
    <property type="match status" value="1"/>
</dbReference>
<dbReference type="EMBL" id="FUYN01000002">
    <property type="protein sequence ID" value="SKB35600.1"/>
    <property type="molecule type" value="Genomic_DNA"/>
</dbReference>
<feature type="domain" description="SF4 helicase" evidence="12">
    <location>
        <begin position="157"/>
        <end position="419"/>
    </location>
</feature>
<dbReference type="OrthoDB" id="1749487at2"/>
<dbReference type="SUPFAM" id="SSF52540">
    <property type="entry name" value="P-loop containing nucleoside triphosphate hydrolases"/>
    <property type="match status" value="1"/>
</dbReference>
<dbReference type="RefSeq" id="WP_079588937.1">
    <property type="nucleotide sequence ID" value="NZ_FUYN01000002.1"/>
</dbReference>
<keyword evidence="9" id="KW-0413">Isomerase</keyword>
<dbReference type="SMART" id="SM00382">
    <property type="entry name" value="AAA"/>
    <property type="match status" value="1"/>
</dbReference>
<evidence type="ECO:0000256" key="3">
    <source>
        <dbReference type="ARBA" id="ARBA00022705"/>
    </source>
</evidence>
<keyword evidence="7" id="KW-0067">ATP-binding</keyword>
<gene>
    <name evidence="13" type="ORF">SAMN02745120_0994</name>
</gene>
<dbReference type="PANTHER" id="PTHR30153">
    <property type="entry name" value="REPLICATIVE DNA HELICASE DNAB"/>
    <property type="match status" value="1"/>
</dbReference>
<dbReference type="Pfam" id="PF00772">
    <property type="entry name" value="DnaB"/>
    <property type="match status" value="1"/>
</dbReference>
<dbReference type="GO" id="GO:1990077">
    <property type="term" value="C:primosome complex"/>
    <property type="evidence" value="ECO:0007669"/>
    <property type="project" value="UniProtKB-KW"/>
</dbReference>
<dbReference type="InterPro" id="IPR027417">
    <property type="entry name" value="P-loop_NTPase"/>
</dbReference>
<evidence type="ECO:0000256" key="1">
    <source>
        <dbReference type="ARBA" id="ARBA00008428"/>
    </source>
</evidence>
<dbReference type="InterPro" id="IPR007693">
    <property type="entry name" value="DNA_helicase_DnaB-like_N"/>
</dbReference>
<evidence type="ECO:0000256" key="9">
    <source>
        <dbReference type="ARBA" id="ARBA00023235"/>
    </source>
</evidence>
<dbReference type="GO" id="GO:0005524">
    <property type="term" value="F:ATP binding"/>
    <property type="evidence" value="ECO:0007669"/>
    <property type="project" value="UniProtKB-KW"/>
</dbReference>
<dbReference type="Pfam" id="PF03796">
    <property type="entry name" value="DnaB_C"/>
    <property type="match status" value="1"/>
</dbReference>
<dbReference type="GO" id="GO:0003677">
    <property type="term" value="F:DNA binding"/>
    <property type="evidence" value="ECO:0007669"/>
    <property type="project" value="UniProtKB-KW"/>
</dbReference>
<evidence type="ECO:0000313" key="14">
    <source>
        <dbReference type="Proteomes" id="UP000243406"/>
    </source>
</evidence>
<evidence type="ECO:0000259" key="12">
    <source>
        <dbReference type="PROSITE" id="PS51199"/>
    </source>
</evidence>
<keyword evidence="6 13" id="KW-0347">Helicase</keyword>
<keyword evidence="8" id="KW-0238">DNA-binding</keyword>
<accession>A0A1T5AL71</accession>
<dbReference type="GO" id="GO:0043139">
    <property type="term" value="F:5'-3' DNA helicase activity"/>
    <property type="evidence" value="ECO:0007669"/>
    <property type="project" value="UniProtKB-EC"/>
</dbReference>
<evidence type="ECO:0000256" key="4">
    <source>
        <dbReference type="ARBA" id="ARBA00022741"/>
    </source>
</evidence>
<dbReference type="InterPro" id="IPR003593">
    <property type="entry name" value="AAA+_ATPase"/>
</dbReference>
<dbReference type="AlphaFoldDB" id="A0A1T5AL71"/>
<evidence type="ECO:0000256" key="6">
    <source>
        <dbReference type="ARBA" id="ARBA00022806"/>
    </source>
</evidence>
<protein>
    <recommendedName>
        <fullName evidence="10">DNA 5'-3' helicase</fullName>
        <ecNumber evidence="10">5.6.2.3</ecNumber>
    </recommendedName>
</protein>
<sequence length="421" mass="48621">MEAVQLERSILACFFLDQSFLKDIDILNEDDFTVNEHRKTFANLKSFAKTGLILDLVTYTSQFRDEKIIYLSHLVSQVNASSKNFYDYCKQLKAFTSKRKLLEITEKINKNINDPEIFDIAEREILSIRDNNKSKQMYTSREVIDIVVQQTYDRAQNPNKLLGIDTGFKKLNEVIDGFQPGFHVIAARPGMGKTSFAIDIALNCALKSDKKVGFFTLELSKEQIYQKMLIQETMIEGDHIFKARMNDKEWEKFNRSASVLYNSRIFVSDDISKLEEIVSQARRLKKQEDIDIVFIDYLQLIDCSHGLNENEKTAKISRTLMALWKELGIPIIAIAQLSRGPESRNDRRPRLADLRNSGQIEQDALTVIMLYRDEYYDPNSKDQGRAEVLIEKNRFGPTGMFKLGFVGPMTKFVDIERVANR</sequence>
<dbReference type="SUPFAM" id="SSF48024">
    <property type="entry name" value="N-terminal domain of DnaB helicase"/>
    <property type="match status" value="1"/>
</dbReference>
<evidence type="ECO:0000313" key="13">
    <source>
        <dbReference type="EMBL" id="SKB35600.1"/>
    </source>
</evidence>
<dbReference type="GO" id="GO:0016787">
    <property type="term" value="F:hydrolase activity"/>
    <property type="evidence" value="ECO:0007669"/>
    <property type="project" value="UniProtKB-KW"/>
</dbReference>
<evidence type="ECO:0000256" key="2">
    <source>
        <dbReference type="ARBA" id="ARBA00022515"/>
    </source>
</evidence>
<keyword evidence="3" id="KW-0235">DNA replication</keyword>
<keyword evidence="14" id="KW-1185">Reference proteome</keyword>
<comment type="catalytic activity">
    <reaction evidence="11">
        <text>ATP + H2O = ADP + phosphate + H(+)</text>
        <dbReference type="Rhea" id="RHEA:13065"/>
        <dbReference type="ChEBI" id="CHEBI:15377"/>
        <dbReference type="ChEBI" id="CHEBI:15378"/>
        <dbReference type="ChEBI" id="CHEBI:30616"/>
        <dbReference type="ChEBI" id="CHEBI:43474"/>
        <dbReference type="ChEBI" id="CHEBI:456216"/>
        <dbReference type="EC" id="5.6.2.3"/>
    </reaction>
</comment>
<organism evidence="13 14">
    <name type="scientific">Acetoanaerobium noterae</name>
    <dbReference type="NCBI Taxonomy" id="745369"/>
    <lineage>
        <taxon>Bacteria</taxon>
        <taxon>Bacillati</taxon>
        <taxon>Bacillota</taxon>
        <taxon>Clostridia</taxon>
        <taxon>Peptostreptococcales</taxon>
        <taxon>Filifactoraceae</taxon>
        <taxon>Acetoanaerobium</taxon>
    </lineage>
</organism>
<dbReference type="Gene3D" id="3.40.50.300">
    <property type="entry name" value="P-loop containing nucleotide triphosphate hydrolases"/>
    <property type="match status" value="1"/>
</dbReference>
<dbReference type="InterPro" id="IPR007694">
    <property type="entry name" value="DNA_helicase_DnaB-like_C"/>
</dbReference>